<evidence type="ECO:0000256" key="3">
    <source>
        <dbReference type="ARBA" id="ARBA00022490"/>
    </source>
</evidence>
<protein>
    <recommendedName>
        <fullName evidence="11">Type 3 secretion system ATPase</fullName>
        <ecNumber evidence="10">7.4.2.8</ecNumber>
    </recommendedName>
</protein>
<feature type="domain" description="AAA+ ATPase" evidence="13">
    <location>
        <begin position="157"/>
        <end position="337"/>
    </location>
</feature>
<organism evidence="14 15">
    <name type="scientific">Thermatribacter velox</name>
    <dbReference type="NCBI Taxonomy" id="3039681"/>
    <lineage>
        <taxon>Bacteria</taxon>
        <taxon>Pseudomonadati</taxon>
        <taxon>Atribacterota</taxon>
        <taxon>Atribacteria</taxon>
        <taxon>Atribacterales</taxon>
        <taxon>Thermatribacteraceae</taxon>
        <taxon>Thermatribacter</taxon>
    </lineage>
</organism>
<dbReference type="InterPro" id="IPR022425">
    <property type="entry name" value="FliI_clade2"/>
</dbReference>
<dbReference type="Pfam" id="PF00006">
    <property type="entry name" value="ATP-synt_ab"/>
    <property type="match status" value="1"/>
</dbReference>
<dbReference type="NCBIfam" id="TIGR02546">
    <property type="entry name" value="III_secr_ATP"/>
    <property type="match status" value="1"/>
</dbReference>
<comment type="subcellular location">
    <subcellularLocation>
        <location evidence="1">Cytoplasm</location>
    </subcellularLocation>
</comment>
<dbReference type="InterPro" id="IPR004100">
    <property type="entry name" value="ATPase_F1/V1/A1_a/bsu_N"/>
</dbReference>
<dbReference type="EMBL" id="CP121689">
    <property type="protein sequence ID" value="WZL75940.1"/>
    <property type="molecule type" value="Genomic_DNA"/>
</dbReference>
<accession>A0ABZ2YE37</accession>
<dbReference type="PROSITE" id="PS00152">
    <property type="entry name" value="ATPASE_ALPHA_BETA"/>
    <property type="match status" value="1"/>
</dbReference>
<keyword evidence="5" id="KW-0067">ATP-binding</keyword>
<dbReference type="EC" id="7.4.2.8" evidence="10"/>
<name>A0ABZ2YE37_9BACT</name>
<gene>
    <name evidence="14" type="primary">fliI</name>
    <name evidence="14" type="ORF">QBE54_10205</name>
</gene>
<dbReference type="PANTHER" id="PTHR15184:SF9">
    <property type="entry name" value="SPI-1 TYPE 3 SECRETION SYSTEM ATPASE"/>
    <property type="match status" value="1"/>
</dbReference>
<dbReference type="Pfam" id="PF18269">
    <property type="entry name" value="T3SS_ATPase_C"/>
    <property type="match status" value="1"/>
</dbReference>
<evidence type="ECO:0000256" key="1">
    <source>
        <dbReference type="ARBA" id="ARBA00004496"/>
    </source>
</evidence>
<keyword evidence="6" id="KW-0653">Protein transport</keyword>
<evidence type="ECO:0000259" key="13">
    <source>
        <dbReference type="SMART" id="SM00382"/>
    </source>
</evidence>
<dbReference type="InterPro" id="IPR040627">
    <property type="entry name" value="T3SS_ATPase_C"/>
</dbReference>
<evidence type="ECO:0000256" key="6">
    <source>
        <dbReference type="ARBA" id="ARBA00022927"/>
    </source>
</evidence>
<keyword evidence="14" id="KW-0969">Cilium</keyword>
<proteinExistence type="inferred from homology"/>
<dbReference type="SMART" id="SM00382">
    <property type="entry name" value="AAA"/>
    <property type="match status" value="1"/>
</dbReference>
<evidence type="ECO:0000256" key="4">
    <source>
        <dbReference type="ARBA" id="ARBA00022741"/>
    </source>
</evidence>
<keyword evidence="4" id="KW-0547">Nucleotide-binding</keyword>
<evidence type="ECO:0000313" key="14">
    <source>
        <dbReference type="EMBL" id="WZL75940.1"/>
    </source>
</evidence>
<dbReference type="InterPro" id="IPR003593">
    <property type="entry name" value="AAA+_ATPase"/>
</dbReference>
<keyword evidence="7" id="KW-1278">Translocase</keyword>
<keyword evidence="3" id="KW-0963">Cytoplasm</keyword>
<keyword evidence="2" id="KW-0813">Transport</keyword>
<evidence type="ECO:0000256" key="2">
    <source>
        <dbReference type="ARBA" id="ARBA00022448"/>
    </source>
</evidence>
<dbReference type="InterPro" id="IPR013380">
    <property type="entry name" value="ATPase_T3SS_SctN"/>
</dbReference>
<keyword evidence="15" id="KW-1185">Reference proteome</keyword>
<dbReference type="SUPFAM" id="SSF52540">
    <property type="entry name" value="P-loop containing nucleoside triphosphate hydrolases"/>
    <property type="match status" value="1"/>
</dbReference>
<dbReference type="NCBIfam" id="TIGR01026">
    <property type="entry name" value="fliI_yscN"/>
    <property type="match status" value="1"/>
</dbReference>
<dbReference type="InterPro" id="IPR005714">
    <property type="entry name" value="ATPase_T3SS_FliI/YscN"/>
</dbReference>
<evidence type="ECO:0000256" key="7">
    <source>
        <dbReference type="ARBA" id="ARBA00022967"/>
    </source>
</evidence>
<keyword evidence="8" id="KW-0843">Virulence</keyword>
<dbReference type="Proteomes" id="UP001461341">
    <property type="component" value="Chromosome"/>
</dbReference>
<dbReference type="RefSeq" id="WP_369018093.1">
    <property type="nucleotide sequence ID" value="NZ_CP121689.1"/>
</dbReference>
<evidence type="ECO:0000256" key="10">
    <source>
        <dbReference type="ARBA" id="ARBA00024382"/>
    </source>
</evidence>
<evidence type="ECO:0000256" key="9">
    <source>
        <dbReference type="ARBA" id="ARBA00024342"/>
    </source>
</evidence>
<dbReference type="InterPro" id="IPR027417">
    <property type="entry name" value="P-loop_NTPase"/>
</dbReference>
<dbReference type="PANTHER" id="PTHR15184">
    <property type="entry name" value="ATP SYNTHASE"/>
    <property type="match status" value="1"/>
</dbReference>
<dbReference type="Pfam" id="PF02874">
    <property type="entry name" value="ATP-synt_ab_N"/>
    <property type="match status" value="1"/>
</dbReference>
<reference evidence="14 15" key="1">
    <citation type="submission" date="2023-03" db="EMBL/GenBank/DDBJ databases">
        <title>Novel Species.</title>
        <authorList>
            <person name="Ma S."/>
        </authorList>
    </citation>
    <scope>NUCLEOTIDE SEQUENCE [LARGE SCALE GENOMIC DNA]</scope>
    <source>
        <strain evidence="14 15">B11</strain>
    </source>
</reference>
<comment type="similarity">
    <text evidence="9">Belongs to the ATPase alpha/beta chains family. T3SS ATPase subfamily.</text>
</comment>
<evidence type="ECO:0000256" key="5">
    <source>
        <dbReference type="ARBA" id="ARBA00022840"/>
    </source>
</evidence>
<comment type="catalytic activity">
    <reaction evidence="12">
        <text>ATP + H2O + cellular proteinSide 1 = ADP + phosphate + cellular proteinSide 2.</text>
        <dbReference type="EC" id="7.4.2.8"/>
    </reaction>
</comment>
<dbReference type="NCBIfam" id="TIGR03497">
    <property type="entry name" value="FliI_clade2"/>
    <property type="match status" value="1"/>
</dbReference>
<dbReference type="InterPro" id="IPR020003">
    <property type="entry name" value="ATPase_a/bsu_AS"/>
</dbReference>
<evidence type="ECO:0000256" key="8">
    <source>
        <dbReference type="ARBA" id="ARBA00023026"/>
    </source>
</evidence>
<dbReference type="CDD" id="cd18117">
    <property type="entry name" value="ATP-synt_flagellum-secretory_path_III_N"/>
    <property type="match status" value="1"/>
</dbReference>
<sequence>MLEIKRLKTKLESIDTLRLNGKVQRAVGIVIESKGPACKVGELCQIRSLDTQSEILAEVVGFRDAQTLLMPLGERNGIEPGSDVVALGKELRVRVGEELLGRVIDGLGKPLDGGGYIEGRDEYPLDNEPPNPLQRKRISEVLPMGVKAIDALLTCGKGQRVGIFAGSGVGKSTLLGMIARNAQSDVNVIALIGERGREVREFIEKDLKEGLSKSCVVVATSDRPPLQRIKAAFTACAIAEYFRDQGKDVLFLMDSVTRLAMAQRELGLAIGEPPTTRGYTPSVFALLPRFFERLGTSHQGSITALCTVLVEGDDMNDPVADTVRGILDGHIVLSRKLSFEGHYPAIDVLQSISRLMPDITSKEQQQAAQKVREILATYREAEDLINIGAYQRGSNPRIDYALEKIEAVKAFLRQDVEEVFTYDRTLQLLFNLFEVEKDSEVA</sequence>
<keyword evidence="14" id="KW-0966">Cell projection</keyword>
<dbReference type="InterPro" id="IPR000194">
    <property type="entry name" value="ATPase_F1/V1/A1_a/bsu_nucl-bd"/>
</dbReference>
<evidence type="ECO:0000313" key="15">
    <source>
        <dbReference type="Proteomes" id="UP001461341"/>
    </source>
</evidence>
<dbReference type="CDD" id="cd01136">
    <property type="entry name" value="ATPase_flagellum-secretory_path_III"/>
    <property type="match status" value="1"/>
</dbReference>
<evidence type="ECO:0000256" key="11">
    <source>
        <dbReference type="ARBA" id="ARBA00024442"/>
    </source>
</evidence>
<keyword evidence="14" id="KW-0282">Flagellum</keyword>
<dbReference type="Gene3D" id="3.40.50.12240">
    <property type="match status" value="1"/>
</dbReference>
<dbReference type="InterPro" id="IPR050053">
    <property type="entry name" value="ATPase_alpha/beta_chains"/>
</dbReference>
<evidence type="ECO:0000256" key="12">
    <source>
        <dbReference type="ARBA" id="ARBA00034006"/>
    </source>
</evidence>